<name>A0A1V6LPI1_9FLAO</name>
<evidence type="ECO:0000313" key="2">
    <source>
        <dbReference type="EMBL" id="OQD42091.1"/>
    </source>
</evidence>
<keyword evidence="2" id="KW-0378">Hydrolase</keyword>
<gene>
    <name evidence="2" type="ORF">BUL40_11740</name>
</gene>
<protein>
    <submittedName>
        <fullName evidence="2">Clp protease ClpS</fullName>
    </submittedName>
</protein>
<dbReference type="Proteomes" id="UP000191680">
    <property type="component" value="Unassembled WGS sequence"/>
</dbReference>
<dbReference type="Gene3D" id="3.30.1390.10">
    <property type="match status" value="1"/>
</dbReference>
<evidence type="ECO:0000313" key="3">
    <source>
        <dbReference type="Proteomes" id="UP000191680"/>
    </source>
</evidence>
<dbReference type="GO" id="GO:0008233">
    <property type="term" value="F:peptidase activity"/>
    <property type="evidence" value="ECO:0007669"/>
    <property type="project" value="UniProtKB-KW"/>
</dbReference>
<comment type="caution">
    <text evidence="2">The sequence shown here is derived from an EMBL/GenBank/DDBJ whole genome shotgun (WGS) entry which is preliminary data.</text>
</comment>
<dbReference type="GO" id="GO:0030163">
    <property type="term" value="P:protein catabolic process"/>
    <property type="evidence" value="ECO:0007669"/>
    <property type="project" value="InterPro"/>
</dbReference>
<feature type="domain" description="Adaptor protein ClpS core" evidence="1">
    <location>
        <begin position="20"/>
        <end position="84"/>
    </location>
</feature>
<keyword evidence="2" id="KW-0645">Protease</keyword>
<keyword evidence="3" id="KW-1185">Reference proteome</keyword>
<dbReference type="AlphaFoldDB" id="A0A1V6LPI1"/>
<accession>A0A1V6LPI1</accession>
<dbReference type="InterPro" id="IPR003769">
    <property type="entry name" value="ClpS_core"/>
</dbReference>
<reference evidence="2 3" key="1">
    <citation type="submission" date="2016-12" db="EMBL/GenBank/DDBJ databases">
        <authorList>
            <person name="Song W.-J."/>
            <person name="Kurnit D.M."/>
        </authorList>
    </citation>
    <scope>NUCLEOTIDE SEQUENCE [LARGE SCALE GENOMIC DNA]</scope>
    <source>
        <strain evidence="2 3">HSG9</strain>
    </source>
</reference>
<dbReference type="SUPFAM" id="SSF54736">
    <property type="entry name" value="ClpS-like"/>
    <property type="match status" value="1"/>
</dbReference>
<dbReference type="RefSeq" id="WP_010517856.1">
    <property type="nucleotide sequence ID" value="NZ_AFOE01000014.1"/>
</dbReference>
<sequence>MGAQEQYSEELLLEEDVANQNEIVLFNDDVNTFDHVINTLIAVCEHTPEQAEQCSLIVHYNGKCTVKTGDYEDLKPRCTRLLQAGLSAEIV</sequence>
<organism evidence="2 3">
    <name type="scientific">Croceivirga radicis</name>
    <dbReference type="NCBI Taxonomy" id="1929488"/>
    <lineage>
        <taxon>Bacteria</taxon>
        <taxon>Pseudomonadati</taxon>
        <taxon>Bacteroidota</taxon>
        <taxon>Flavobacteriia</taxon>
        <taxon>Flavobacteriales</taxon>
        <taxon>Flavobacteriaceae</taxon>
        <taxon>Croceivirga</taxon>
    </lineage>
</organism>
<dbReference type="Pfam" id="PF02617">
    <property type="entry name" value="ClpS"/>
    <property type="match status" value="1"/>
</dbReference>
<dbReference type="GO" id="GO:0006508">
    <property type="term" value="P:proteolysis"/>
    <property type="evidence" value="ECO:0007669"/>
    <property type="project" value="UniProtKB-KW"/>
</dbReference>
<dbReference type="OrthoDB" id="598046at2"/>
<evidence type="ECO:0000259" key="1">
    <source>
        <dbReference type="Pfam" id="PF02617"/>
    </source>
</evidence>
<proteinExistence type="predicted"/>
<dbReference type="EMBL" id="MTBC01000008">
    <property type="protein sequence ID" value="OQD42091.1"/>
    <property type="molecule type" value="Genomic_DNA"/>
</dbReference>
<dbReference type="InterPro" id="IPR014719">
    <property type="entry name" value="Ribosomal_bL12_C/ClpS-like"/>
</dbReference>